<evidence type="ECO:0000313" key="2">
    <source>
        <dbReference type="Proteomes" id="UP000001471"/>
    </source>
</evidence>
<reference evidence="2" key="1">
    <citation type="journal article" date="2013" name="G3 (Bethesda)">
        <title>Comparative genomics of a plant-pathogenic fungus, Pyrenophora tritici-repentis, reveals transduplication and the impact of repeat elements on pathogenicity and population divergence.</title>
        <authorList>
            <person name="Manning V.A."/>
            <person name="Pandelova I."/>
            <person name="Dhillon B."/>
            <person name="Wilhelm L.J."/>
            <person name="Goodwin S.B."/>
            <person name="Berlin A.M."/>
            <person name="Figueroa M."/>
            <person name="Freitag M."/>
            <person name="Hane J.K."/>
            <person name="Henrissat B."/>
            <person name="Holman W.H."/>
            <person name="Kodira C.D."/>
            <person name="Martin J."/>
            <person name="Oliver R.P."/>
            <person name="Robbertse B."/>
            <person name="Schackwitz W."/>
            <person name="Schwartz D.C."/>
            <person name="Spatafora J.W."/>
            <person name="Turgeon B.G."/>
            <person name="Yandava C."/>
            <person name="Young S."/>
            <person name="Zhou S."/>
            <person name="Zeng Q."/>
            <person name="Grigoriev I.V."/>
            <person name="Ma L.-J."/>
            <person name="Ciuffetti L.M."/>
        </authorList>
    </citation>
    <scope>NUCLEOTIDE SEQUENCE [LARGE SCALE GENOMIC DNA]</scope>
    <source>
        <strain evidence="2">Pt-1C-BFP</strain>
    </source>
</reference>
<dbReference type="EMBL" id="DS231629">
    <property type="protein sequence ID" value="EDU43820.1"/>
    <property type="molecule type" value="Genomic_DNA"/>
</dbReference>
<accession>B2WLB0</accession>
<dbReference type="InParanoid" id="B2WLB0"/>
<dbReference type="AlphaFoldDB" id="B2WLB0"/>
<protein>
    <submittedName>
        <fullName evidence="1">Uncharacterized protein</fullName>
    </submittedName>
</protein>
<evidence type="ECO:0000313" key="1">
    <source>
        <dbReference type="EMBL" id="EDU43820.1"/>
    </source>
</evidence>
<proteinExistence type="predicted"/>
<name>B2WLB0_PYRTR</name>
<organism evidence="1 2">
    <name type="scientific">Pyrenophora tritici-repentis (strain Pt-1C-BFP)</name>
    <name type="common">Wheat tan spot fungus</name>
    <name type="synonym">Drechslera tritici-repentis</name>
    <dbReference type="NCBI Taxonomy" id="426418"/>
    <lineage>
        <taxon>Eukaryota</taxon>
        <taxon>Fungi</taxon>
        <taxon>Dikarya</taxon>
        <taxon>Ascomycota</taxon>
        <taxon>Pezizomycotina</taxon>
        <taxon>Dothideomycetes</taxon>
        <taxon>Pleosporomycetidae</taxon>
        <taxon>Pleosporales</taxon>
        <taxon>Pleosporineae</taxon>
        <taxon>Pleosporaceae</taxon>
        <taxon>Pyrenophora</taxon>
    </lineage>
</organism>
<dbReference type="Proteomes" id="UP000001471">
    <property type="component" value="Unassembled WGS sequence"/>
</dbReference>
<gene>
    <name evidence="1" type="ORF">PTRG_10770</name>
</gene>
<dbReference type="HOGENOM" id="CLU_2387280_0_0_1"/>
<sequence>MKDDRVITPQARTGLGYGGRTNRDYLCARYAPNSTATIHLKSPSSWHYRTRIYLLRTNPKMISGPKILLGALHPLSMSSENLEWDGESGSRLRR</sequence>